<gene>
    <name evidence="8" type="ORF">PODLI_1B026171</name>
</gene>
<dbReference type="PROSITE" id="PS00027">
    <property type="entry name" value="HOMEOBOX_1"/>
    <property type="match status" value="1"/>
</dbReference>
<dbReference type="FunFam" id="1.10.10.60:FF:000357">
    <property type="entry name" value="Motor neuron and pancreas homeobox 1"/>
    <property type="match status" value="1"/>
</dbReference>
<name>A0AA35NW89_9SAUR</name>
<keyword evidence="1 4" id="KW-0238">DNA-binding</keyword>
<reference evidence="8" key="1">
    <citation type="submission" date="2022-12" db="EMBL/GenBank/DDBJ databases">
        <authorList>
            <person name="Alioto T."/>
            <person name="Alioto T."/>
            <person name="Gomez Garrido J."/>
        </authorList>
    </citation>
    <scope>NUCLEOTIDE SEQUENCE</scope>
</reference>
<dbReference type="Proteomes" id="UP001178461">
    <property type="component" value="Chromosome 1"/>
</dbReference>
<dbReference type="GO" id="GO:0031018">
    <property type="term" value="P:endocrine pancreas development"/>
    <property type="evidence" value="ECO:0007669"/>
    <property type="project" value="TreeGrafter"/>
</dbReference>
<dbReference type="CDD" id="cd00086">
    <property type="entry name" value="homeodomain"/>
    <property type="match status" value="1"/>
</dbReference>
<feature type="compositionally biased region" description="Basic and acidic residues" evidence="6">
    <location>
        <begin position="39"/>
        <end position="50"/>
    </location>
</feature>
<dbReference type="PANTHER" id="PTHR24335">
    <property type="entry name" value="MOTOR NEURON AND PANCREAS HOMEOBOX PROTEIN"/>
    <property type="match status" value="1"/>
</dbReference>
<organism evidence="8 9">
    <name type="scientific">Podarcis lilfordi</name>
    <name type="common">Lilford's wall lizard</name>
    <dbReference type="NCBI Taxonomy" id="74358"/>
    <lineage>
        <taxon>Eukaryota</taxon>
        <taxon>Metazoa</taxon>
        <taxon>Chordata</taxon>
        <taxon>Craniata</taxon>
        <taxon>Vertebrata</taxon>
        <taxon>Euteleostomi</taxon>
        <taxon>Lepidosauria</taxon>
        <taxon>Squamata</taxon>
        <taxon>Bifurcata</taxon>
        <taxon>Unidentata</taxon>
        <taxon>Episquamata</taxon>
        <taxon>Laterata</taxon>
        <taxon>Lacertibaenia</taxon>
        <taxon>Lacertidae</taxon>
        <taxon>Podarcis</taxon>
    </lineage>
</organism>
<dbReference type="InterPro" id="IPR017970">
    <property type="entry name" value="Homeobox_CS"/>
</dbReference>
<evidence type="ECO:0000259" key="7">
    <source>
        <dbReference type="PROSITE" id="PS50071"/>
    </source>
</evidence>
<dbReference type="PRINTS" id="PR00024">
    <property type="entry name" value="HOMEOBOX"/>
</dbReference>
<dbReference type="GO" id="GO:0005634">
    <property type="term" value="C:nucleus"/>
    <property type="evidence" value="ECO:0007669"/>
    <property type="project" value="UniProtKB-SubCell"/>
</dbReference>
<keyword evidence="2 4" id="KW-0371">Homeobox</keyword>
<dbReference type="SMART" id="SM00389">
    <property type="entry name" value="HOX"/>
    <property type="match status" value="1"/>
</dbReference>
<evidence type="ECO:0000256" key="2">
    <source>
        <dbReference type="ARBA" id="ARBA00023155"/>
    </source>
</evidence>
<evidence type="ECO:0000256" key="6">
    <source>
        <dbReference type="SAM" id="MobiDB-lite"/>
    </source>
</evidence>
<protein>
    <submittedName>
        <fullName evidence="8">Neuron and pancreas homeobox 1-like</fullName>
    </submittedName>
</protein>
<evidence type="ECO:0000256" key="3">
    <source>
        <dbReference type="ARBA" id="ARBA00023242"/>
    </source>
</evidence>
<dbReference type="AlphaFoldDB" id="A0AA35NW89"/>
<proteinExistence type="predicted"/>
<dbReference type="InterPro" id="IPR001356">
    <property type="entry name" value="HD"/>
</dbReference>
<dbReference type="GO" id="GO:1990837">
    <property type="term" value="F:sequence-specific double-stranded DNA binding"/>
    <property type="evidence" value="ECO:0007669"/>
    <property type="project" value="TreeGrafter"/>
</dbReference>
<dbReference type="Gene3D" id="1.10.10.60">
    <property type="entry name" value="Homeodomain-like"/>
    <property type="match status" value="1"/>
</dbReference>
<dbReference type="GO" id="GO:0048812">
    <property type="term" value="P:neuron projection morphogenesis"/>
    <property type="evidence" value="ECO:0007669"/>
    <property type="project" value="TreeGrafter"/>
</dbReference>
<feature type="compositionally biased region" description="Basic and acidic residues" evidence="6">
    <location>
        <begin position="401"/>
        <end position="413"/>
    </location>
</feature>
<evidence type="ECO:0000313" key="9">
    <source>
        <dbReference type="Proteomes" id="UP001178461"/>
    </source>
</evidence>
<dbReference type="GO" id="GO:0021520">
    <property type="term" value="P:spinal cord motor neuron cell fate specification"/>
    <property type="evidence" value="ECO:0007669"/>
    <property type="project" value="InterPro"/>
</dbReference>
<dbReference type="InterPro" id="IPR009057">
    <property type="entry name" value="Homeodomain-like_sf"/>
</dbReference>
<evidence type="ECO:0000313" key="8">
    <source>
        <dbReference type="EMBL" id="CAI5762772.1"/>
    </source>
</evidence>
<sequence length="413" mass="45302">MTWAADPDPQRYGQKGREPIDRWGGDFKQLPRVSGEIGGGRERRSDRGEVAPEEGASRCACRSESLSKPPTQREKELGVCLAAERRRSRPCDGVPKGLAAFPKGSWGEGAMMQKAMEKSQSFRIDALLAEEPPRPAQSASPESSTGSPGSCARNETPSPCAPSMVAPLPPAAFIPKPGLLNFPPPGLGGLPAMYPPPLYPISALASQHPAFAYSAAFPHLPQPGPEHFKASAVAGAVPLEHWIRAGIMAPRFPDFHVAPQSGLMGKCRRPRTAFTSQQLLELENQFKINKYLSRPKRFEVATSLMLTETQVKIWFQNRRMKWKRSRKAKEQVSQAEVEKQRGVSKASEKLLSGEGRGQEEEEESGGDECSSHSAGTQFLRHSADTFSYSPDSSCSEEEEEVRSPTHREMNLLL</sequence>
<evidence type="ECO:0000256" key="1">
    <source>
        <dbReference type="ARBA" id="ARBA00023125"/>
    </source>
</evidence>
<evidence type="ECO:0000256" key="4">
    <source>
        <dbReference type="PROSITE-ProRule" id="PRU00108"/>
    </source>
</evidence>
<feature type="domain" description="Homeobox" evidence="7">
    <location>
        <begin position="265"/>
        <end position="325"/>
    </location>
</feature>
<evidence type="ECO:0000256" key="5">
    <source>
        <dbReference type="RuleBase" id="RU000682"/>
    </source>
</evidence>
<dbReference type="GO" id="GO:0000981">
    <property type="term" value="F:DNA-binding transcription factor activity, RNA polymerase II-specific"/>
    <property type="evidence" value="ECO:0007669"/>
    <property type="project" value="InterPro"/>
</dbReference>
<dbReference type="Pfam" id="PF00046">
    <property type="entry name" value="Homeodomain"/>
    <property type="match status" value="1"/>
</dbReference>
<dbReference type="InterPro" id="IPR020479">
    <property type="entry name" value="HD_metazoa"/>
</dbReference>
<feature type="DNA-binding region" description="Homeobox" evidence="4">
    <location>
        <begin position="267"/>
        <end position="326"/>
    </location>
</feature>
<comment type="subcellular location">
    <subcellularLocation>
        <location evidence="4 5">Nucleus</location>
    </subcellularLocation>
</comment>
<dbReference type="PANTHER" id="PTHR24335:SF6">
    <property type="entry name" value="MOTOR NEURON AND PANCREAS HOMEOBOX PROTEIN 1-LIKE"/>
    <property type="match status" value="1"/>
</dbReference>
<dbReference type="SUPFAM" id="SSF46689">
    <property type="entry name" value="Homeodomain-like"/>
    <property type="match status" value="1"/>
</dbReference>
<dbReference type="PROSITE" id="PS50071">
    <property type="entry name" value="HOMEOBOX_2"/>
    <property type="match status" value="1"/>
</dbReference>
<dbReference type="InterPro" id="IPR042768">
    <property type="entry name" value="MNX1/Ceh-12"/>
</dbReference>
<feature type="region of interest" description="Disordered" evidence="6">
    <location>
        <begin position="131"/>
        <end position="159"/>
    </location>
</feature>
<feature type="region of interest" description="Disordered" evidence="6">
    <location>
        <begin position="325"/>
        <end position="413"/>
    </location>
</feature>
<feature type="compositionally biased region" description="Basic and acidic residues" evidence="6">
    <location>
        <begin position="15"/>
        <end position="25"/>
    </location>
</feature>
<feature type="region of interest" description="Disordered" evidence="6">
    <location>
        <begin position="1"/>
        <end position="77"/>
    </location>
</feature>
<keyword evidence="3 4" id="KW-0539">Nucleus</keyword>
<feature type="compositionally biased region" description="Polar residues" evidence="6">
    <location>
        <begin position="137"/>
        <end position="157"/>
    </location>
</feature>
<dbReference type="EMBL" id="OX395126">
    <property type="protein sequence ID" value="CAI5762772.1"/>
    <property type="molecule type" value="Genomic_DNA"/>
</dbReference>
<accession>A0AA35NW89</accession>
<keyword evidence="9" id="KW-1185">Reference proteome</keyword>